<reference evidence="9 10" key="1">
    <citation type="submission" date="2015-09" db="EMBL/GenBank/DDBJ databases">
        <authorList>
            <consortium name="Pathogen Informatics"/>
        </authorList>
    </citation>
    <scope>NUCLEOTIDE SEQUENCE [LARGE SCALE GENOMIC DNA]</scope>
    <source>
        <strain evidence="9 10">2789STDY5834847</strain>
    </source>
</reference>
<keyword evidence="4 7" id="KW-0479">Metal-binding</keyword>
<dbReference type="InterPro" id="IPR024934">
    <property type="entry name" value="Rubredoxin-like_dom"/>
</dbReference>
<keyword evidence="3" id="KW-0813">Transport</keyword>
<evidence type="ECO:0000313" key="9">
    <source>
        <dbReference type="EMBL" id="CUO92350.1"/>
    </source>
</evidence>
<accession>A0A174J5D0</accession>
<evidence type="ECO:0000256" key="4">
    <source>
        <dbReference type="ARBA" id="ARBA00022723"/>
    </source>
</evidence>
<dbReference type="CDD" id="cd00730">
    <property type="entry name" value="rubredoxin"/>
    <property type="match status" value="1"/>
</dbReference>
<evidence type="ECO:0000256" key="6">
    <source>
        <dbReference type="ARBA" id="ARBA00023004"/>
    </source>
</evidence>
<evidence type="ECO:0000256" key="5">
    <source>
        <dbReference type="ARBA" id="ARBA00022982"/>
    </source>
</evidence>
<dbReference type="Proteomes" id="UP000095614">
    <property type="component" value="Unassembled WGS sequence"/>
</dbReference>
<evidence type="ECO:0000256" key="3">
    <source>
        <dbReference type="ARBA" id="ARBA00022448"/>
    </source>
</evidence>
<feature type="domain" description="Rubredoxin-like" evidence="8">
    <location>
        <begin position="24"/>
        <end position="75"/>
    </location>
</feature>
<evidence type="ECO:0000256" key="2">
    <source>
        <dbReference type="ARBA" id="ARBA00005337"/>
    </source>
</evidence>
<dbReference type="NCBIfam" id="NF045768">
    <property type="entry name" value="RubredRD"/>
    <property type="match status" value="1"/>
</dbReference>
<comment type="cofactor">
    <cofactor evidence="1 7">
        <name>Fe(3+)</name>
        <dbReference type="ChEBI" id="CHEBI:29034"/>
    </cofactor>
</comment>
<organism evidence="9 10">
    <name type="scientific">Bacteroides uniformis</name>
    <dbReference type="NCBI Taxonomy" id="820"/>
    <lineage>
        <taxon>Bacteria</taxon>
        <taxon>Pseudomonadati</taxon>
        <taxon>Bacteroidota</taxon>
        <taxon>Bacteroidia</taxon>
        <taxon>Bacteroidales</taxon>
        <taxon>Bacteroidaceae</taxon>
        <taxon>Bacteroides</taxon>
    </lineage>
</organism>
<dbReference type="EMBL" id="CZAF01000005">
    <property type="protein sequence ID" value="CUO92350.1"/>
    <property type="molecule type" value="Genomic_DNA"/>
</dbReference>
<evidence type="ECO:0000256" key="1">
    <source>
        <dbReference type="ARBA" id="ARBA00001965"/>
    </source>
</evidence>
<dbReference type="InterPro" id="IPR050526">
    <property type="entry name" value="Rubredoxin_ET"/>
</dbReference>
<evidence type="ECO:0000259" key="8">
    <source>
        <dbReference type="PROSITE" id="PS50903"/>
    </source>
</evidence>
<dbReference type="InterPro" id="IPR018527">
    <property type="entry name" value="Rubredoxin_Fe_BS"/>
</dbReference>
<evidence type="ECO:0000256" key="7">
    <source>
        <dbReference type="RuleBase" id="RU003820"/>
    </source>
</evidence>
<dbReference type="PROSITE" id="PS50903">
    <property type="entry name" value="RUBREDOXIN_LIKE"/>
    <property type="match status" value="1"/>
</dbReference>
<sequence>MFNNRTKRAFKRYYRRINLKKKFMEKYICTVCDYVYDPELGDPENGIEPGTSFEDLPEDWVCPLCGVGKEEFEKAS</sequence>
<dbReference type="InterPro" id="IPR024935">
    <property type="entry name" value="Rubredoxin_dom"/>
</dbReference>
<dbReference type="PROSITE" id="PS00202">
    <property type="entry name" value="RUBREDOXIN"/>
    <property type="match status" value="1"/>
</dbReference>
<dbReference type="PANTHER" id="PTHR47627:SF1">
    <property type="entry name" value="RUBREDOXIN-1-RELATED"/>
    <property type="match status" value="1"/>
</dbReference>
<dbReference type="Pfam" id="PF00301">
    <property type="entry name" value="Rubredoxin"/>
    <property type="match status" value="1"/>
</dbReference>
<proteinExistence type="inferred from homology"/>
<comment type="similarity">
    <text evidence="2 7">Belongs to the rubredoxin family.</text>
</comment>
<protein>
    <recommendedName>
        <fullName evidence="7">Rubredoxin</fullName>
    </recommendedName>
</protein>
<dbReference type="SUPFAM" id="SSF57802">
    <property type="entry name" value="Rubredoxin-like"/>
    <property type="match status" value="1"/>
</dbReference>
<gene>
    <name evidence="9" type="ORF">ERS852462_02039</name>
</gene>
<keyword evidence="5 7" id="KW-0249">Electron transport</keyword>
<name>A0A174J5D0_BACUN</name>
<keyword evidence="6 7" id="KW-0408">Iron</keyword>
<dbReference type="Gene3D" id="2.20.28.10">
    <property type="match status" value="1"/>
</dbReference>
<evidence type="ECO:0000313" key="10">
    <source>
        <dbReference type="Proteomes" id="UP000095614"/>
    </source>
</evidence>
<dbReference type="GO" id="GO:0043448">
    <property type="term" value="P:alkane catabolic process"/>
    <property type="evidence" value="ECO:0007669"/>
    <property type="project" value="TreeGrafter"/>
</dbReference>
<dbReference type="GO" id="GO:0005506">
    <property type="term" value="F:iron ion binding"/>
    <property type="evidence" value="ECO:0007669"/>
    <property type="project" value="UniProtKB-UniRule"/>
</dbReference>
<dbReference type="AlphaFoldDB" id="A0A174J5D0"/>
<dbReference type="FunFam" id="2.20.28.10:FF:000001">
    <property type="entry name" value="Rubredoxin"/>
    <property type="match status" value="1"/>
</dbReference>
<dbReference type="PRINTS" id="PR00163">
    <property type="entry name" value="RUBREDOXIN"/>
</dbReference>
<dbReference type="GO" id="GO:0009055">
    <property type="term" value="F:electron transfer activity"/>
    <property type="evidence" value="ECO:0007669"/>
    <property type="project" value="TreeGrafter"/>
</dbReference>
<dbReference type="PANTHER" id="PTHR47627">
    <property type="entry name" value="RUBREDOXIN"/>
    <property type="match status" value="1"/>
</dbReference>